<dbReference type="AlphaFoldDB" id="A0A9P8ANL9"/>
<dbReference type="GeneID" id="66101799"/>
<dbReference type="OrthoDB" id="3064627at2759"/>
<accession>A0A9P8ANL9</accession>
<evidence type="ECO:0000313" key="3">
    <source>
        <dbReference type="Proteomes" id="UP000812287"/>
    </source>
</evidence>
<comment type="caution">
    <text evidence="2">The sequence shown here is derived from an EMBL/GenBank/DDBJ whole genome shotgun (WGS) entry which is preliminary data.</text>
</comment>
<dbReference type="RefSeq" id="XP_043035555.1">
    <property type="nucleotide sequence ID" value="XM_043179505.1"/>
</dbReference>
<keyword evidence="3" id="KW-1185">Reference proteome</keyword>
<dbReference type="Proteomes" id="UP000812287">
    <property type="component" value="Unassembled WGS sequence"/>
</dbReference>
<evidence type="ECO:0000256" key="1">
    <source>
        <dbReference type="SAM" id="MobiDB-lite"/>
    </source>
</evidence>
<proteinExistence type="predicted"/>
<reference evidence="2" key="1">
    <citation type="submission" date="2020-11" db="EMBL/GenBank/DDBJ databases">
        <title>Adaptations for nitrogen fixation in a non-lichenized fungal sporocarp promotes dispersal by wood-feeding termites.</title>
        <authorList>
            <consortium name="DOE Joint Genome Institute"/>
            <person name="Koch R.A."/>
            <person name="Yoon G."/>
            <person name="Arayal U."/>
            <person name="Lail K."/>
            <person name="Amirebrahimi M."/>
            <person name="Labutti K."/>
            <person name="Lipzen A."/>
            <person name="Riley R."/>
            <person name="Barry K."/>
            <person name="Henrissat B."/>
            <person name="Grigoriev I.V."/>
            <person name="Herr J.R."/>
            <person name="Aime M.C."/>
        </authorList>
    </citation>
    <scope>NUCLEOTIDE SEQUENCE</scope>
    <source>
        <strain evidence="2">MCA 3950</strain>
    </source>
</reference>
<evidence type="ECO:0000313" key="2">
    <source>
        <dbReference type="EMBL" id="KAG7442055.1"/>
    </source>
</evidence>
<feature type="compositionally biased region" description="Basic and acidic residues" evidence="1">
    <location>
        <begin position="335"/>
        <end position="365"/>
    </location>
</feature>
<organism evidence="2 3">
    <name type="scientific">Guyanagaster necrorhizus</name>
    <dbReference type="NCBI Taxonomy" id="856835"/>
    <lineage>
        <taxon>Eukaryota</taxon>
        <taxon>Fungi</taxon>
        <taxon>Dikarya</taxon>
        <taxon>Basidiomycota</taxon>
        <taxon>Agaricomycotina</taxon>
        <taxon>Agaricomycetes</taxon>
        <taxon>Agaricomycetidae</taxon>
        <taxon>Agaricales</taxon>
        <taxon>Marasmiineae</taxon>
        <taxon>Physalacriaceae</taxon>
        <taxon>Guyanagaster</taxon>
    </lineage>
</organism>
<dbReference type="EMBL" id="MU250554">
    <property type="protein sequence ID" value="KAG7442055.1"/>
    <property type="molecule type" value="Genomic_DNA"/>
</dbReference>
<gene>
    <name evidence="2" type="ORF">BT62DRAFT_1079591</name>
</gene>
<name>A0A9P8ANL9_9AGAR</name>
<feature type="compositionally biased region" description="Basic and acidic residues" evidence="1">
    <location>
        <begin position="148"/>
        <end position="258"/>
    </location>
</feature>
<feature type="region of interest" description="Disordered" evidence="1">
    <location>
        <begin position="148"/>
        <end position="380"/>
    </location>
</feature>
<feature type="compositionally biased region" description="Basic and acidic residues" evidence="1">
    <location>
        <begin position="272"/>
        <end position="321"/>
    </location>
</feature>
<protein>
    <submittedName>
        <fullName evidence="2">Uncharacterized protein</fullName>
    </submittedName>
</protein>
<sequence>MMNTIDATSDNDTKKEMRVIKGYWVDDRSTAVQTIDPGQTVMKAVDSLFQIMGPNANSNCDEVDTLHFLPVNLDVPISVLVPPYSNIGREQVLTVLFEPKVPMTSAVLALRDENAPLQHVTGSKLSLRNTPPSVLDVLVEEINHLKAGRAEDQRQREKDQRQREEDQIQREEDQRQREGDQVQREEDQRQREKDQRQREKDQIQWEAYQRQHEKDQRQREKDRIQREEDQRRREEDQRQQEGDQIQREEDQRQREKDQRQRKKNQRQWEVYQRQHEKDQRQREKDRIQREEDQRRREEDQRQQEGDQIQREEDQRQREKDQRQRKKNQRQWEVYQRQHEKDQRQHEKDQRQREEDQRQREKDQRQHEKHQRQHDKDRMPISSLQEQLSSLWEQCAEDQNQLADDKRRILDLEKGNKRLKIMVDEHDKTLEELRHLILLVAPLHIRVLLDKTKIKILERCQYTSWDALRNSRPPEELKAFIQTNAQLTAAVSNFIFECSDLRREGNQSAHSASADDVRSAIMQKPFGEERTLLEQLYIFVYGKPI</sequence>